<reference evidence="1 2" key="1">
    <citation type="submission" date="2011-08" db="EMBL/GenBank/DDBJ databases">
        <authorList>
            <person name="Weinstock G."/>
            <person name="Sodergren E."/>
            <person name="Clifton S."/>
            <person name="Fulton L."/>
            <person name="Fulton B."/>
            <person name="Courtney L."/>
            <person name="Fronick C."/>
            <person name="Harrison M."/>
            <person name="Strong C."/>
            <person name="Farmer C."/>
            <person name="Delahaunty K."/>
            <person name="Markovic C."/>
            <person name="Hall O."/>
            <person name="Minx P."/>
            <person name="Tomlinson C."/>
            <person name="Mitreva M."/>
            <person name="Hou S."/>
            <person name="Chen J."/>
            <person name="Wollam A."/>
            <person name="Pepin K.H."/>
            <person name="Johnson M."/>
            <person name="Bhonagiri V."/>
            <person name="Zhang X."/>
            <person name="Suruliraj S."/>
            <person name="Warren W."/>
            <person name="Chinwalla A."/>
            <person name="Mardis E.R."/>
            <person name="Wilson R.K."/>
        </authorList>
    </citation>
    <scope>NUCLEOTIDE SEQUENCE [LARGE SCALE GENOMIC DNA]</scope>
    <source>
        <strain evidence="1 2">F0357</strain>
    </source>
</reference>
<dbReference type="EMBL" id="AGCJ01000044">
    <property type="protein sequence ID" value="EHM40586.1"/>
    <property type="molecule type" value="Genomic_DNA"/>
</dbReference>
<dbReference type="PATRIC" id="fig|861450.3.peg.1081"/>
<dbReference type="STRING" id="861450.HMPREF0080_01164"/>
<organism evidence="1 2">
    <name type="scientific">Anaeroglobus geminatus F0357</name>
    <dbReference type="NCBI Taxonomy" id="861450"/>
    <lineage>
        <taxon>Bacteria</taxon>
        <taxon>Bacillati</taxon>
        <taxon>Bacillota</taxon>
        <taxon>Negativicutes</taxon>
        <taxon>Veillonellales</taxon>
        <taxon>Veillonellaceae</taxon>
        <taxon>Anaeroglobus</taxon>
    </lineage>
</organism>
<proteinExistence type="predicted"/>
<name>G9YHN0_9FIRM</name>
<dbReference type="AlphaFoldDB" id="G9YHN0"/>
<evidence type="ECO:0000313" key="1">
    <source>
        <dbReference type="EMBL" id="EHM40586.1"/>
    </source>
</evidence>
<dbReference type="eggNOG" id="ENOG5033PPD">
    <property type="taxonomic scope" value="Bacteria"/>
</dbReference>
<comment type="caution">
    <text evidence="1">The sequence shown here is derived from an EMBL/GenBank/DDBJ whole genome shotgun (WGS) entry which is preliminary data.</text>
</comment>
<dbReference type="HOGENOM" id="CLU_638803_0_0_9"/>
<keyword evidence="2" id="KW-1185">Reference proteome</keyword>
<gene>
    <name evidence="1" type="ORF">HMPREF0080_01164</name>
</gene>
<dbReference type="Proteomes" id="UP000005481">
    <property type="component" value="Unassembled WGS sequence"/>
</dbReference>
<accession>G9YHN0</accession>
<protein>
    <submittedName>
        <fullName evidence="1">Uncharacterized protein</fullName>
    </submittedName>
</protein>
<sequence>MKMSNKETFDWYGVMSGLEAVDTVPEELENTAARRLGKAYLCAFRTGDDKEKYWLLAETLFLRLADTAPSRYVYSVLAGLYRQAYGGSPGIGTKTKEELLHRALDCYERLYNDHPDEYELYEYAHLLYKSSSVFSAAAGVRERLERKEKAYRIYGEVMEAYNRNNNKKTVERPYIRAAYGLCRCGLELYGYETPLQKEYVLLTGGYYLSERAKEVKKTVFYTLCRAVDSVRRYENIPTVMEDGCRYYDCDYRYEAPWDIYYMMGRLFLFAVKYNILPNRSEPVRSCEKYFTYAAVLDRKRRSEGLPVSGFSHMYHSLCDFYLMCGTEEKLGAFLKEYGDYMEPSYIELTNLRRALKAGNYEKARACLNAADGRPSSLPPRKATILKDLLTVLEKKDMSGVERSYKPYEMKLFAEVLQKKNRTVRTYSAV</sequence>
<evidence type="ECO:0000313" key="2">
    <source>
        <dbReference type="Proteomes" id="UP000005481"/>
    </source>
</evidence>